<dbReference type="InterPro" id="IPR011009">
    <property type="entry name" value="Kinase-like_dom_sf"/>
</dbReference>
<evidence type="ECO:0000256" key="9">
    <source>
        <dbReference type="ARBA" id="ARBA00022777"/>
    </source>
</evidence>
<comment type="caution">
    <text evidence="17">The sequence shown here is derived from an EMBL/GenBank/DDBJ whole genome shotgun (WGS) entry which is preliminary data.</text>
</comment>
<dbReference type="Proteomes" id="UP000554054">
    <property type="component" value="Unassembled WGS sequence"/>
</dbReference>
<proteinExistence type="inferred from homology"/>
<feature type="region of interest" description="Disordered" evidence="15">
    <location>
        <begin position="122"/>
        <end position="143"/>
    </location>
</feature>
<feature type="domain" description="Maltokinase N-terminal cap" evidence="16">
    <location>
        <begin position="20"/>
        <end position="104"/>
    </location>
</feature>
<evidence type="ECO:0000256" key="6">
    <source>
        <dbReference type="ARBA" id="ARBA00022600"/>
    </source>
</evidence>
<comment type="pathway">
    <text evidence="1">Glycan biosynthesis; glycogen biosynthesis.</text>
</comment>
<evidence type="ECO:0000256" key="7">
    <source>
        <dbReference type="ARBA" id="ARBA00022679"/>
    </source>
</evidence>
<evidence type="ECO:0000256" key="15">
    <source>
        <dbReference type="SAM" id="MobiDB-lite"/>
    </source>
</evidence>
<dbReference type="EC" id="2.7.1.175" evidence="4"/>
<evidence type="ECO:0000256" key="11">
    <source>
        <dbReference type="ARBA" id="ARBA00023056"/>
    </source>
</evidence>
<evidence type="ECO:0000256" key="2">
    <source>
        <dbReference type="ARBA" id="ARBA00006219"/>
    </source>
</evidence>
<gene>
    <name evidence="17" type="ORF">BJY20_000700</name>
</gene>
<sequence length="488" mass="52999">MATVHDATLSPGKVELVAGWIGAQRWYTGTGRPRLRALDSWRLDDPAGEVGIETLVLLDEVDSVVYQVPLTYRGAPLEGGGAALVGEMDHSVLGRRWVYDAPHDPVYVEQLLALARGRAAAQHGSVSDTPEPDVRGVPHPTWPNDPVVRSSRVHGGEQSNTSVVVDATPSPVVVKIFRTLAAGDNPDITLQEALAQAQSPFVPASIGHVEGAWTRPDGEQRDHGQIAFVQEYLADSTDAWQVGLEQAAGGTPLRGAHAVRGTHSVAPQDIAFADRARELGRVTAQVHSTLARVLPTRTADAAAVSEHVGRMRRRAGIALGEVPALAAHEGQINRLLRAAEKADWPVLQRIHGDLHLGQVLDSPRRGWVLIDFEGEPLRPLAERNALDSPLRDVAGLLRSLDYVAGTLTRPGARTAPGVDVRQWCTRAQEAFLDGYGEIDTDPRERETLLTAFVLDKALYEVIYEARNRPSWLPLPLEAIDRLLKEAHP</sequence>
<comment type="catalytic activity">
    <reaction evidence="14">
        <text>D-maltose + ATP = alpha-maltose 1-phosphate + ADP + H(+)</text>
        <dbReference type="Rhea" id="RHEA:31915"/>
        <dbReference type="ChEBI" id="CHEBI:15378"/>
        <dbReference type="ChEBI" id="CHEBI:17306"/>
        <dbReference type="ChEBI" id="CHEBI:30616"/>
        <dbReference type="ChEBI" id="CHEBI:63576"/>
        <dbReference type="ChEBI" id="CHEBI:456216"/>
        <dbReference type="EC" id="2.7.1.175"/>
    </reaction>
</comment>
<evidence type="ECO:0000256" key="10">
    <source>
        <dbReference type="ARBA" id="ARBA00022840"/>
    </source>
</evidence>
<dbReference type="RefSeq" id="WP_185990261.1">
    <property type="nucleotide sequence ID" value="NZ_JACCAE010000001.1"/>
</dbReference>
<dbReference type="GO" id="GO:0005524">
    <property type="term" value="F:ATP binding"/>
    <property type="evidence" value="ECO:0007669"/>
    <property type="project" value="UniProtKB-KW"/>
</dbReference>
<keyword evidence="6" id="KW-0321">Glycogen metabolism</keyword>
<evidence type="ECO:0000256" key="3">
    <source>
        <dbReference type="ARBA" id="ARBA00011245"/>
    </source>
</evidence>
<evidence type="ECO:0000259" key="16">
    <source>
        <dbReference type="Pfam" id="PF18085"/>
    </source>
</evidence>
<dbReference type="UniPathway" id="UPA00164"/>
<keyword evidence="10" id="KW-0067">ATP-binding</keyword>
<keyword evidence="7" id="KW-0808">Transferase</keyword>
<keyword evidence="11" id="KW-0320">Glycogen biosynthesis</keyword>
<organism evidence="17 18">
    <name type="scientific">Janibacter cremeus</name>
    <dbReference type="NCBI Taxonomy" id="1285192"/>
    <lineage>
        <taxon>Bacteria</taxon>
        <taxon>Bacillati</taxon>
        <taxon>Actinomycetota</taxon>
        <taxon>Actinomycetes</taxon>
        <taxon>Micrococcales</taxon>
        <taxon>Intrasporangiaceae</taxon>
        <taxon>Janibacter</taxon>
    </lineage>
</organism>
<name>A0A852VNP5_9MICO</name>
<dbReference type="EMBL" id="JACCAE010000001">
    <property type="protein sequence ID" value="NYF97308.1"/>
    <property type="molecule type" value="Genomic_DNA"/>
</dbReference>
<dbReference type="GO" id="GO:0016301">
    <property type="term" value="F:kinase activity"/>
    <property type="evidence" value="ECO:0007669"/>
    <property type="project" value="UniProtKB-KW"/>
</dbReference>
<comment type="subunit">
    <text evidence="3">Monomer.</text>
</comment>
<evidence type="ECO:0000256" key="14">
    <source>
        <dbReference type="ARBA" id="ARBA00049067"/>
    </source>
</evidence>
<evidence type="ECO:0000256" key="1">
    <source>
        <dbReference type="ARBA" id="ARBA00004964"/>
    </source>
</evidence>
<dbReference type="Pfam" id="PF18085">
    <property type="entry name" value="Mak_N_cap"/>
    <property type="match status" value="1"/>
</dbReference>
<reference evidence="17 18" key="1">
    <citation type="submission" date="2020-07" db="EMBL/GenBank/DDBJ databases">
        <title>Sequencing the genomes of 1000 actinobacteria strains.</title>
        <authorList>
            <person name="Klenk H.-P."/>
        </authorList>
    </citation>
    <scope>NUCLEOTIDE SEQUENCE [LARGE SCALE GENOMIC DNA]</scope>
    <source>
        <strain evidence="17 18">DSM 26154</strain>
    </source>
</reference>
<keyword evidence="8" id="KW-0547">Nucleotide-binding</keyword>
<evidence type="ECO:0000313" key="18">
    <source>
        <dbReference type="Proteomes" id="UP000554054"/>
    </source>
</evidence>
<evidence type="ECO:0000256" key="4">
    <source>
        <dbReference type="ARBA" id="ARBA00011962"/>
    </source>
</evidence>
<evidence type="ECO:0000256" key="13">
    <source>
        <dbReference type="ARBA" id="ARBA00031251"/>
    </source>
</evidence>
<dbReference type="InterPro" id="IPR040999">
    <property type="entry name" value="Mak_N_cap"/>
</dbReference>
<keyword evidence="9 17" id="KW-0418">Kinase</keyword>
<evidence type="ECO:0000313" key="17">
    <source>
        <dbReference type="EMBL" id="NYF97308.1"/>
    </source>
</evidence>
<comment type="similarity">
    <text evidence="2">Belongs to the aminoglycoside phosphotransferase family.</text>
</comment>
<dbReference type="GO" id="GO:0005978">
    <property type="term" value="P:glycogen biosynthetic process"/>
    <property type="evidence" value="ECO:0007669"/>
    <property type="project" value="UniProtKB-UniPathway"/>
</dbReference>
<evidence type="ECO:0000256" key="12">
    <source>
        <dbReference type="ARBA" id="ARBA00023277"/>
    </source>
</evidence>
<dbReference type="Gene3D" id="3.90.1200.10">
    <property type="match status" value="1"/>
</dbReference>
<dbReference type="SUPFAM" id="SSF56112">
    <property type="entry name" value="Protein kinase-like (PK-like)"/>
    <property type="match status" value="1"/>
</dbReference>
<evidence type="ECO:0000256" key="8">
    <source>
        <dbReference type="ARBA" id="ARBA00022741"/>
    </source>
</evidence>
<evidence type="ECO:0000256" key="5">
    <source>
        <dbReference type="ARBA" id="ARBA00013882"/>
    </source>
</evidence>
<keyword evidence="18" id="KW-1185">Reference proteome</keyword>
<keyword evidence="12" id="KW-0119">Carbohydrate metabolism</keyword>
<dbReference type="AlphaFoldDB" id="A0A852VNP5"/>
<protein>
    <recommendedName>
        <fullName evidence="5">Maltokinase</fullName>
        <ecNumber evidence="4">2.7.1.175</ecNumber>
    </recommendedName>
    <alternativeName>
        <fullName evidence="13">Maltose-1-phosphate synthase</fullName>
    </alternativeName>
</protein>
<accession>A0A852VNP5</accession>